<name>A0ABQ4S3Y1_9HYPH</name>
<sequence>MTMTKRPSLFGTKAPPAEGNERTSSERAKAAADDKAMASGASAIREAVAPGKYPKASTREGKRVVTAYLDPEAFRQLKRIAADEDAQQQDLLLEGINAVFEKRGLSRIA</sequence>
<evidence type="ECO:0000313" key="3">
    <source>
        <dbReference type="EMBL" id="GJD97836.1"/>
    </source>
</evidence>
<dbReference type="Proteomes" id="UP001055125">
    <property type="component" value="Unassembled WGS sequence"/>
</dbReference>
<feature type="domain" description="Antitoxin-like ribbon-helix-helix" evidence="2">
    <location>
        <begin position="59"/>
        <end position="108"/>
    </location>
</feature>
<comment type="caution">
    <text evidence="3">The sequence shown here is derived from an EMBL/GenBank/DDBJ whole genome shotgun (WGS) entry which is preliminary data.</text>
</comment>
<dbReference type="EMBL" id="BPQP01000118">
    <property type="protein sequence ID" value="GJD97836.1"/>
    <property type="molecule type" value="Genomic_DNA"/>
</dbReference>
<feature type="region of interest" description="Disordered" evidence="1">
    <location>
        <begin position="1"/>
        <end position="36"/>
    </location>
</feature>
<proteinExistence type="predicted"/>
<accession>A0ABQ4S3Y1</accession>
<dbReference type="Pfam" id="PF20605">
    <property type="entry name" value="Antitox_RHH"/>
    <property type="match status" value="1"/>
</dbReference>
<feature type="compositionally biased region" description="Basic and acidic residues" evidence="1">
    <location>
        <begin position="19"/>
        <end position="36"/>
    </location>
</feature>
<protein>
    <recommendedName>
        <fullName evidence="2">Antitoxin-like ribbon-helix-helix domain-containing protein</fullName>
    </recommendedName>
</protein>
<evidence type="ECO:0000259" key="2">
    <source>
        <dbReference type="Pfam" id="PF20605"/>
    </source>
</evidence>
<evidence type="ECO:0000313" key="4">
    <source>
        <dbReference type="Proteomes" id="UP001055125"/>
    </source>
</evidence>
<organism evidence="3 4">
    <name type="scientific">Methylobacterium iners</name>
    <dbReference type="NCBI Taxonomy" id="418707"/>
    <lineage>
        <taxon>Bacteria</taxon>
        <taxon>Pseudomonadati</taxon>
        <taxon>Pseudomonadota</taxon>
        <taxon>Alphaproteobacteria</taxon>
        <taxon>Hyphomicrobiales</taxon>
        <taxon>Methylobacteriaceae</taxon>
        <taxon>Methylobacterium</taxon>
    </lineage>
</organism>
<keyword evidence="4" id="KW-1185">Reference proteome</keyword>
<evidence type="ECO:0000256" key="1">
    <source>
        <dbReference type="SAM" id="MobiDB-lite"/>
    </source>
</evidence>
<reference evidence="3" key="1">
    <citation type="journal article" date="2021" name="Front. Microbiol.">
        <title>Comprehensive Comparative Genomics and Phenotyping of Methylobacterium Species.</title>
        <authorList>
            <person name="Alessa O."/>
            <person name="Ogura Y."/>
            <person name="Fujitani Y."/>
            <person name="Takami H."/>
            <person name="Hayashi T."/>
            <person name="Sahin N."/>
            <person name="Tani A."/>
        </authorList>
    </citation>
    <scope>NUCLEOTIDE SEQUENCE</scope>
    <source>
        <strain evidence="3">DSM 19015</strain>
    </source>
</reference>
<gene>
    <name evidence="3" type="ORF">OCOJLMKI_5075</name>
</gene>
<dbReference type="InterPro" id="IPR046765">
    <property type="entry name" value="Antitox_RHH"/>
</dbReference>
<reference evidence="3" key="2">
    <citation type="submission" date="2021-08" db="EMBL/GenBank/DDBJ databases">
        <authorList>
            <person name="Tani A."/>
            <person name="Ola A."/>
            <person name="Ogura Y."/>
            <person name="Katsura K."/>
            <person name="Hayashi T."/>
        </authorList>
    </citation>
    <scope>NUCLEOTIDE SEQUENCE</scope>
    <source>
        <strain evidence="3">DSM 19015</strain>
    </source>
</reference>